<evidence type="ECO:0000313" key="4">
    <source>
        <dbReference type="Proteomes" id="UP000284621"/>
    </source>
</evidence>
<dbReference type="Pfam" id="PF14319">
    <property type="entry name" value="Zn_Tnp_IS91"/>
    <property type="match status" value="1"/>
</dbReference>
<evidence type="ECO:0000259" key="2">
    <source>
        <dbReference type="Pfam" id="PF14319"/>
    </source>
</evidence>
<feature type="domain" description="Transposase IS801/IS1294" evidence="1">
    <location>
        <begin position="167"/>
        <end position="334"/>
    </location>
</feature>
<dbReference type="GO" id="GO:0004803">
    <property type="term" value="F:transposase activity"/>
    <property type="evidence" value="ECO:0007669"/>
    <property type="project" value="InterPro"/>
</dbReference>
<dbReference type="InterPro" id="IPR007069">
    <property type="entry name" value="Transposase_32"/>
</dbReference>
<name>A0A414B818_9FIRM</name>
<dbReference type="InterPro" id="IPR026889">
    <property type="entry name" value="Zn_Tnp"/>
</dbReference>
<organism evidence="3 4">
    <name type="scientific">Anaerobutyricum hallii</name>
    <dbReference type="NCBI Taxonomy" id="39488"/>
    <lineage>
        <taxon>Bacteria</taxon>
        <taxon>Bacillati</taxon>
        <taxon>Bacillota</taxon>
        <taxon>Clostridia</taxon>
        <taxon>Lachnospirales</taxon>
        <taxon>Lachnospiraceae</taxon>
        <taxon>Anaerobutyricum</taxon>
    </lineage>
</organism>
<keyword evidence="4" id="KW-1185">Reference proteome</keyword>
<dbReference type="PANTHER" id="PTHR37023:SF1">
    <property type="entry name" value="ISSOD25 TRANSPOSASE TNPA_ISSOD25"/>
    <property type="match status" value="1"/>
</dbReference>
<accession>A0A414B818</accession>
<dbReference type="PANTHER" id="PTHR37023">
    <property type="entry name" value="TRANSPOSASE"/>
    <property type="match status" value="1"/>
</dbReference>
<evidence type="ECO:0000313" key="3">
    <source>
        <dbReference type="EMBL" id="RHC66935.1"/>
    </source>
</evidence>
<proteinExistence type="predicted"/>
<reference evidence="3 4" key="1">
    <citation type="submission" date="2018-08" db="EMBL/GenBank/DDBJ databases">
        <title>A genome reference for cultivated species of the human gut microbiota.</title>
        <authorList>
            <person name="Zou Y."/>
            <person name="Xue W."/>
            <person name="Luo G."/>
        </authorList>
    </citation>
    <scope>NUCLEOTIDE SEQUENCE [LARGE SCALE GENOMIC DNA]</scope>
    <source>
        <strain evidence="3 4">AM34-3LB</strain>
    </source>
</reference>
<feature type="domain" description="Transposase zinc-binding" evidence="2">
    <location>
        <begin position="36"/>
        <end position="125"/>
    </location>
</feature>
<dbReference type="Proteomes" id="UP000284621">
    <property type="component" value="Unassembled WGS sequence"/>
</dbReference>
<dbReference type="AlphaFoldDB" id="A0A414B818"/>
<comment type="caution">
    <text evidence="3">The sequence shown here is derived from an EMBL/GenBank/DDBJ whole genome shotgun (WGS) entry which is preliminary data.</text>
</comment>
<dbReference type="EMBL" id="QSID01000003">
    <property type="protein sequence ID" value="RHC66935.1"/>
    <property type="molecule type" value="Genomic_DNA"/>
</dbReference>
<dbReference type="GO" id="GO:0003677">
    <property type="term" value="F:DNA binding"/>
    <property type="evidence" value="ECO:0007669"/>
    <property type="project" value="InterPro"/>
</dbReference>
<gene>
    <name evidence="3" type="ORF">DW833_03585</name>
</gene>
<dbReference type="GO" id="GO:0006313">
    <property type="term" value="P:DNA transposition"/>
    <property type="evidence" value="ECO:0007669"/>
    <property type="project" value="InterPro"/>
</dbReference>
<protein>
    <submittedName>
        <fullName evidence="3">Transposase</fullName>
    </submittedName>
</protein>
<sequence length="412" mass="48667">MGSAYSTPLPLIHEGLGVSFCCFFLHNRIMNILQRIFTDYYEEIKYSLHPRNTEMENIDKIINCGDASFDGTMYACPHCGKLKFVPFRCHSRFCPTCGNKYSMERTTSMSFKPLNVRHRHCVFTIDENLRDFFLKDRSLLNCLFHSVSSVISCMFFTMNKSKNFTPGFIMVLHTFGRDLKWNPHIHCLISEGGYSDDGFWRHVKYFNYTYLRNAFRTSLLNELESHLGPSFKKTKAKYYSDHLYGFYVYAKPKKCDAKNVIKYIGRYLGRPTIATSRIDKYDGELVTFHYNRHEDEKYVEETIPAIDFIKRLIRHIPKKHFKMIRYGGLYARHRKIDSKLRCSIHPSKHRFYRSFNQWRTAILSSFGYDPLKCPDCGHTMVFLELYYNHHRVSLEELYKRAMSKSLGKRSSA</sequence>
<evidence type="ECO:0000259" key="1">
    <source>
        <dbReference type="Pfam" id="PF04986"/>
    </source>
</evidence>
<dbReference type="Pfam" id="PF04986">
    <property type="entry name" value="Y2_Tnp"/>
    <property type="match status" value="1"/>
</dbReference>